<sequence length="168" mass="18344">MSETSGGEVYAKHITERLAAEVERKKTLEGRGTTLVTTSSTLLTIIFALTVFITGKEASFKFNNDVAIWFLLAALLVFVASAVAAIYVQTFAIKYTVTSAQSLRGMVETNHWNDPADLAQRECAWHDMETTLSIRSANDEKAGYVIGSFVLQVAAIFLLGVSLGIELF</sequence>
<reference evidence="2 3" key="1">
    <citation type="submission" date="2018-06" db="EMBL/GenBank/DDBJ databases">
        <title>Genomic Encyclopedia of Type Strains, Phase IV (KMG-IV): sequencing the most valuable type-strain genomes for metagenomic binning, comparative biology and taxonomic classification.</title>
        <authorList>
            <person name="Goeker M."/>
        </authorList>
    </citation>
    <scope>NUCLEOTIDE SEQUENCE [LARGE SCALE GENOMIC DNA]</scope>
    <source>
        <strain evidence="2 3">DSM 45521</strain>
    </source>
</reference>
<accession>A0A318RJV7</accession>
<keyword evidence="1" id="KW-0472">Membrane</keyword>
<dbReference type="EMBL" id="QJSP01000014">
    <property type="protein sequence ID" value="PYE14065.1"/>
    <property type="molecule type" value="Genomic_DNA"/>
</dbReference>
<feature type="transmembrane region" description="Helical" evidence="1">
    <location>
        <begin position="66"/>
        <end position="88"/>
    </location>
</feature>
<evidence type="ECO:0000256" key="1">
    <source>
        <dbReference type="SAM" id="Phobius"/>
    </source>
</evidence>
<feature type="transmembrane region" description="Helical" evidence="1">
    <location>
        <begin position="34"/>
        <end position="54"/>
    </location>
</feature>
<gene>
    <name evidence="2" type="ORF">DFR67_114164</name>
</gene>
<dbReference type="AlphaFoldDB" id="A0A318RJV7"/>
<protein>
    <recommendedName>
        <fullName evidence="4">Transmembrane protein</fullName>
    </recommendedName>
</protein>
<keyword evidence="1" id="KW-0812">Transmembrane</keyword>
<organism evidence="2 3">
    <name type="scientific">Williamsia limnetica</name>
    <dbReference type="NCBI Taxonomy" id="882452"/>
    <lineage>
        <taxon>Bacteria</taxon>
        <taxon>Bacillati</taxon>
        <taxon>Actinomycetota</taxon>
        <taxon>Actinomycetes</taxon>
        <taxon>Mycobacteriales</taxon>
        <taxon>Nocardiaceae</taxon>
        <taxon>Williamsia</taxon>
    </lineage>
</organism>
<evidence type="ECO:0008006" key="4">
    <source>
        <dbReference type="Google" id="ProtNLM"/>
    </source>
</evidence>
<dbReference type="Proteomes" id="UP000247591">
    <property type="component" value="Unassembled WGS sequence"/>
</dbReference>
<keyword evidence="1" id="KW-1133">Transmembrane helix</keyword>
<name>A0A318RJV7_WILLI</name>
<evidence type="ECO:0000313" key="3">
    <source>
        <dbReference type="Proteomes" id="UP000247591"/>
    </source>
</evidence>
<comment type="caution">
    <text evidence="2">The sequence shown here is derived from an EMBL/GenBank/DDBJ whole genome shotgun (WGS) entry which is preliminary data.</text>
</comment>
<feature type="transmembrane region" description="Helical" evidence="1">
    <location>
        <begin position="142"/>
        <end position="165"/>
    </location>
</feature>
<dbReference type="OrthoDB" id="4638810at2"/>
<proteinExistence type="predicted"/>
<keyword evidence="3" id="KW-1185">Reference proteome</keyword>
<evidence type="ECO:0000313" key="2">
    <source>
        <dbReference type="EMBL" id="PYE14065.1"/>
    </source>
</evidence>
<dbReference type="RefSeq" id="WP_110471684.1">
    <property type="nucleotide sequence ID" value="NZ_QJSP01000014.1"/>
</dbReference>